<proteinExistence type="predicted"/>
<keyword evidence="2" id="KW-0012">Acyltransferase</keyword>
<dbReference type="GO" id="GO:0016746">
    <property type="term" value="F:acyltransferase activity"/>
    <property type="evidence" value="ECO:0007669"/>
    <property type="project" value="UniProtKB-KW"/>
</dbReference>
<organism evidence="2 3">
    <name type="scientific">Paenibacillus chibensis</name>
    <dbReference type="NCBI Taxonomy" id="59846"/>
    <lineage>
        <taxon>Bacteria</taxon>
        <taxon>Bacillati</taxon>
        <taxon>Bacillota</taxon>
        <taxon>Bacilli</taxon>
        <taxon>Bacillales</taxon>
        <taxon>Paenibacillaceae</taxon>
        <taxon>Paenibacillus</taxon>
    </lineage>
</organism>
<dbReference type="SUPFAM" id="SSF55729">
    <property type="entry name" value="Acyl-CoA N-acyltransferases (Nat)"/>
    <property type="match status" value="1"/>
</dbReference>
<dbReference type="Proteomes" id="UP001343257">
    <property type="component" value="Unassembled WGS sequence"/>
</dbReference>
<dbReference type="EMBL" id="JARTLD010000040">
    <property type="protein sequence ID" value="MED5018912.1"/>
    <property type="molecule type" value="Genomic_DNA"/>
</dbReference>
<feature type="domain" description="N-acetyltransferase" evidence="1">
    <location>
        <begin position="4"/>
        <end position="162"/>
    </location>
</feature>
<comment type="caution">
    <text evidence="2">The sequence shown here is derived from an EMBL/GenBank/DDBJ whole genome shotgun (WGS) entry which is preliminary data.</text>
</comment>
<evidence type="ECO:0000313" key="3">
    <source>
        <dbReference type="Proteomes" id="UP001343257"/>
    </source>
</evidence>
<dbReference type="InterPro" id="IPR016181">
    <property type="entry name" value="Acyl_CoA_acyltransferase"/>
</dbReference>
<dbReference type="PROSITE" id="PS51186">
    <property type="entry name" value="GNAT"/>
    <property type="match status" value="1"/>
</dbReference>
<accession>A0ABU6PX37</accession>
<evidence type="ECO:0000259" key="1">
    <source>
        <dbReference type="PROSITE" id="PS51186"/>
    </source>
</evidence>
<dbReference type="Pfam" id="PF00583">
    <property type="entry name" value="Acetyltransf_1"/>
    <property type="match status" value="1"/>
</dbReference>
<dbReference type="EC" id="2.3.1.-" evidence="2"/>
<reference evidence="2 3" key="1">
    <citation type="submission" date="2023-03" db="EMBL/GenBank/DDBJ databases">
        <title>Bacillus Genome Sequencing.</title>
        <authorList>
            <person name="Dunlap C."/>
        </authorList>
    </citation>
    <scope>NUCLEOTIDE SEQUENCE [LARGE SCALE GENOMIC DNA]</scope>
    <source>
        <strain evidence="2 3">NRS-52</strain>
    </source>
</reference>
<dbReference type="RefSeq" id="WP_328279536.1">
    <property type="nucleotide sequence ID" value="NZ_JARTLD010000040.1"/>
</dbReference>
<dbReference type="Gene3D" id="3.40.630.30">
    <property type="match status" value="1"/>
</dbReference>
<evidence type="ECO:0000313" key="2">
    <source>
        <dbReference type="EMBL" id="MED5018912.1"/>
    </source>
</evidence>
<sequence>MNNVVLRLADLKDLELVKHLLQLYAYDFSEFTGADVGAETGLYQVMPDFNEYWDKLGSKSIHLIESEGQIAGFAMVKHKQENDSQQHVLSHFFVLRKYRLHGIGKLAAFRLFAAYSGEWGLCQLDSNVPAQRFWRKVIQAFTDGSYTERYENGRVYQSFSSK</sequence>
<keyword evidence="3" id="KW-1185">Reference proteome</keyword>
<protein>
    <submittedName>
        <fullName evidence="2">GNAT family N-acetyltransferase</fullName>
        <ecNumber evidence="2">2.3.1.-</ecNumber>
    </submittedName>
</protein>
<keyword evidence="2" id="KW-0808">Transferase</keyword>
<gene>
    <name evidence="2" type="ORF">P9847_16500</name>
</gene>
<dbReference type="InterPro" id="IPR000182">
    <property type="entry name" value="GNAT_dom"/>
</dbReference>
<dbReference type="CDD" id="cd04301">
    <property type="entry name" value="NAT_SF"/>
    <property type="match status" value="1"/>
</dbReference>
<name>A0ABU6PX37_9BACL</name>